<dbReference type="GO" id="GO:0005886">
    <property type="term" value="C:plasma membrane"/>
    <property type="evidence" value="ECO:0007669"/>
    <property type="project" value="UniProtKB-SubCell"/>
</dbReference>
<keyword evidence="2" id="KW-0812">Transmembrane</keyword>
<keyword evidence="2" id="KW-0472">Membrane</keyword>
<feature type="transmembrane region" description="Helical" evidence="2">
    <location>
        <begin position="124"/>
        <end position="141"/>
    </location>
</feature>
<dbReference type="InterPro" id="IPR010656">
    <property type="entry name" value="DctM"/>
</dbReference>
<dbReference type="Proteomes" id="UP001196509">
    <property type="component" value="Unassembled WGS sequence"/>
</dbReference>
<name>A0AAE2ZJ38_9HYPH</name>
<comment type="caution">
    <text evidence="4">The sequence shown here is derived from an EMBL/GenBank/DDBJ whole genome shotgun (WGS) entry which is preliminary data.</text>
</comment>
<keyword evidence="1" id="KW-0997">Cell inner membrane</keyword>
<evidence type="ECO:0000259" key="3">
    <source>
        <dbReference type="Pfam" id="PF06808"/>
    </source>
</evidence>
<feature type="transmembrane region" description="Helical" evidence="2">
    <location>
        <begin position="365"/>
        <end position="383"/>
    </location>
</feature>
<sequence>MALNPVKPAFEALVSAFSFLVPVTAVVWVLSVPQRMGFLIYPEQVAAFMLGAALFVVFARDMSEKRPARQLLDSALAIASIGLGIYVYFRFPVLTEDVYQYPTEGLILGILVTILVLEGLRRVVGWTLVVITFLMLLYALYGDYVPGPLRGRGMEFGDVMRFVGTDSGGTWGPALQIAAFVVVIFVLFGGLLLAIGGGEFFTQAAMRVAGRGPGNTAKVAVVASGLFGSISGSAVSNVMSTGVMTIPMMKRSGFKPAQAGAIEAVASTGGQLAPPVMGAAAFLMAELLQMPYRSILLAAIIPAIIYYLSVYAQIDFIARRDKHGAADWLDREPMLSVLSKGWLPLIAIVVLIGSIFTWNKRAEVAAIWSIAVLVIVSGSLWLAGRGRPKLSPREIAANVTKTGGQICDILLICAAAGMIIGLLSATGLGFSLSFFLIGFGGKSLFGLLVITGLVGIVLGLGLPTTGVYLLLASMAAPALVQLGIEPLSAHMFVFYYGMLSMITPPIALAAFAAASISGAPQLQTGMQALRFGWVAYLLPFLFVYKPGLLMEGHWYEIAYVFVSSLTALLLVCGGMVGHALTPLRWPVRALWIVTGLLIIAPLRQIGPAYLEFSVSGLGLAILAIYFVQTRTVAEAARGEKVATASDT</sequence>
<evidence type="ECO:0000313" key="4">
    <source>
        <dbReference type="EMBL" id="MBW8635881.1"/>
    </source>
</evidence>
<keyword evidence="1" id="KW-1003">Cell membrane</keyword>
<feature type="transmembrane region" description="Helical" evidence="2">
    <location>
        <begin position="493"/>
        <end position="516"/>
    </location>
</feature>
<feature type="transmembrane region" description="Helical" evidence="2">
    <location>
        <begin position="557"/>
        <end position="578"/>
    </location>
</feature>
<dbReference type="NCBIfam" id="TIGR02123">
    <property type="entry name" value="TRAP_fused"/>
    <property type="match status" value="1"/>
</dbReference>
<gene>
    <name evidence="4" type="ORF">K1W69_01695</name>
</gene>
<keyword evidence="5" id="KW-1185">Reference proteome</keyword>
<comment type="function">
    <text evidence="1">Part of the tripartite ATP-independent periplasmic (TRAP) transport system.</text>
</comment>
<proteinExistence type="predicted"/>
<feature type="transmembrane region" description="Helical" evidence="2">
    <location>
        <begin position="292"/>
        <end position="312"/>
    </location>
</feature>
<dbReference type="AlphaFoldDB" id="A0AAE2ZJ38"/>
<feature type="transmembrane region" description="Helical" evidence="2">
    <location>
        <begin position="38"/>
        <end position="59"/>
    </location>
</feature>
<feature type="transmembrane region" description="Helical" evidence="2">
    <location>
        <begin position="341"/>
        <end position="359"/>
    </location>
</feature>
<accession>A0AAE2ZJ38</accession>
<dbReference type="InterPro" id="IPR011853">
    <property type="entry name" value="TRAP_DctM-Dct_fused"/>
</dbReference>
<feature type="transmembrane region" description="Helical" evidence="2">
    <location>
        <begin position="409"/>
        <end position="437"/>
    </location>
</feature>
<keyword evidence="2" id="KW-1133">Transmembrane helix</keyword>
<evidence type="ECO:0000313" key="5">
    <source>
        <dbReference type="Proteomes" id="UP001196509"/>
    </source>
</evidence>
<comment type="subcellular location">
    <subcellularLocation>
        <location evidence="1">Cell inner membrane</location>
        <topology evidence="1">Multi-pass membrane protein</topology>
    </subcellularLocation>
</comment>
<dbReference type="Pfam" id="PF06808">
    <property type="entry name" value="DctM"/>
    <property type="match status" value="1"/>
</dbReference>
<dbReference type="GO" id="GO:0022857">
    <property type="term" value="F:transmembrane transporter activity"/>
    <property type="evidence" value="ECO:0007669"/>
    <property type="project" value="UniProtKB-UniRule"/>
</dbReference>
<dbReference type="PANTHER" id="PTHR43849">
    <property type="entry name" value="BLL3936 PROTEIN"/>
    <property type="match status" value="1"/>
</dbReference>
<evidence type="ECO:0000256" key="1">
    <source>
        <dbReference type="RuleBase" id="RU369079"/>
    </source>
</evidence>
<organism evidence="4 5">
    <name type="scientific">Flavimaribacter sediminis</name>
    <dbReference type="NCBI Taxonomy" id="2865987"/>
    <lineage>
        <taxon>Bacteria</taxon>
        <taxon>Pseudomonadati</taxon>
        <taxon>Pseudomonadota</taxon>
        <taxon>Alphaproteobacteria</taxon>
        <taxon>Hyphomicrobiales</taxon>
        <taxon>Rhizobiaceae</taxon>
        <taxon>Flavimaribacter</taxon>
    </lineage>
</organism>
<feature type="transmembrane region" description="Helical" evidence="2">
    <location>
        <begin position="219"/>
        <end position="239"/>
    </location>
</feature>
<reference evidence="4" key="1">
    <citation type="submission" date="2021-08" db="EMBL/GenBank/DDBJ databases">
        <title>Hoeflea bacterium WL0058 sp. nov., isolated from the sediment.</title>
        <authorList>
            <person name="Wang L."/>
            <person name="Zhang D."/>
        </authorList>
    </citation>
    <scope>NUCLEOTIDE SEQUENCE</scope>
    <source>
        <strain evidence="4">WL0058</strain>
    </source>
</reference>
<feature type="transmembrane region" description="Helical" evidence="2">
    <location>
        <begin position="443"/>
        <end position="460"/>
    </location>
</feature>
<feature type="transmembrane region" description="Helical" evidence="2">
    <location>
        <begin position="177"/>
        <end position="198"/>
    </location>
</feature>
<keyword evidence="1" id="KW-0813">Transport</keyword>
<feature type="transmembrane region" description="Helical" evidence="2">
    <location>
        <begin position="12"/>
        <end position="32"/>
    </location>
</feature>
<feature type="transmembrane region" description="Helical" evidence="2">
    <location>
        <begin position="528"/>
        <end position="545"/>
    </location>
</feature>
<feature type="domain" description="TRAP C4-dicarboxylate transport system permease DctM subunit" evidence="3">
    <location>
        <begin position="111"/>
        <end position="549"/>
    </location>
</feature>
<feature type="transmembrane region" description="Helical" evidence="2">
    <location>
        <begin position="101"/>
        <end position="117"/>
    </location>
</feature>
<evidence type="ECO:0000256" key="2">
    <source>
        <dbReference type="SAM" id="Phobius"/>
    </source>
</evidence>
<dbReference type="RefSeq" id="WP_220226598.1">
    <property type="nucleotide sequence ID" value="NZ_JAICBX010000001.1"/>
</dbReference>
<protein>
    <submittedName>
        <fullName evidence="4">TRAP transporter fused permease subunit</fullName>
    </submittedName>
</protein>
<dbReference type="PANTHER" id="PTHR43849:SF2">
    <property type="entry name" value="BLL3936 PROTEIN"/>
    <property type="match status" value="1"/>
</dbReference>
<feature type="transmembrane region" description="Helical" evidence="2">
    <location>
        <begin position="608"/>
        <end position="627"/>
    </location>
</feature>
<dbReference type="EMBL" id="JAICBX010000001">
    <property type="protein sequence ID" value="MBW8635881.1"/>
    <property type="molecule type" value="Genomic_DNA"/>
</dbReference>
<feature type="transmembrane region" description="Helical" evidence="2">
    <location>
        <begin position="71"/>
        <end position="89"/>
    </location>
</feature>